<dbReference type="Pfam" id="PF00534">
    <property type="entry name" value="Glycos_transf_1"/>
    <property type="match status" value="1"/>
</dbReference>
<proteinExistence type="predicted"/>
<dbReference type="SUPFAM" id="SSF53756">
    <property type="entry name" value="UDP-Glycosyltransferase/glycogen phosphorylase"/>
    <property type="match status" value="1"/>
</dbReference>
<evidence type="ECO:0000313" key="3">
    <source>
        <dbReference type="Proteomes" id="UP000034163"/>
    </source>
</evidence>
<dbReference type="Gene3D" id="3.40.50.2000">
    <property type="entry name" value="Glycogen Phosphorylase B"/>
    <property type="match status" value="1"/>
</dbReference>
<dbReference type="InterPro" id="IPR001296">
    <property type="entry name" value="Glyco_trans_1"/>
</dbReference>
<evidence type="ECO:0000259" key="1">
    <source>
        <dbReference type="Pfam" id="PF00534"/>
    </source>
</evidence>
<dbReference type="AlphaFoldDB" id="A0A0G0WXG2"/>
<comment type="caution">
    <text evidence="2">The sequence shown here is derived from an EMBL/GenBank/DDBJ whole genome shotgun (WGS) entry which is preliminary data.</text>
</comment>
<accession>A0A0G0WXG2</accession>
<sequence>MSKNIAIVAHKYLTQPDDDLVIYLNKNKYKNVLHIRHSFNEAEDRCSYYTWYRDGAFCKEERSRDYKNWPEPLIYLKELFYTVKWVVGSKLVWDYYIGMDGLCTLSGELLKFIKKVEKTVYWVIDFVPGNRFDSELKNRIYKFINVSGYKNSDEVWDLSPRMAEARENLWGIPKSIYKVQKVVPYGVWRDRIKKYSYTECERTTLVYMGILIPKQGVQLVIQALPQLIKNIPGLKFKIIGGGEYRIELKNLASSLGVGEYCDFKGKIEEDEVLEAEIAKSCVAIAPYIKSLDTWTYYADPGKIKKYLACGVPPVLTDLPWMSKQIRDSNAGIVIEENIENIVDAVTKLMQPEINDIYRKNAVEFSASFDYNVIFSSLFT</sequence>
<dbReference type="PANTHER" id="PTHR12526">
    <property type="entry name" value="GLYCOSYLTRANSFERASE"/>
    <property type="match status" value="1"/>
</dbReference>
<name>A0A0G0WXG2_UNCKA</name>
<reference evidence="2 3" key="1">
    <citation type="journal article" date="2015" name="Nature">
        <title>rRNA introns, odd ribosomes, and small enigmatic genomes across a large radiation of phyla.</title>
        <authorList>
            <person name="Brown C.T."/>
            <person name="Hug L.A."/>
            <person name="Thomas B.C."/>
            <person name="Sharon I."/>
            <person name="Castelle C.J."/>
            <person name="Singh A."/>
            <person name="Wilkins M.J."/>
            <person name="Williams K.H."/>
            <person name="Banfield J.F."/>
        </authorList>
    </citation>
    <scope>NUCLEOTIDE SEQUENCE [LARGE SCALE GENOMIC DNA]</scope>
</reference>
<organism evidence="2 3">
    <name type="scientific">candidate division WWE3 bacterium GW2011_GWB1_41_6</name>
    <dbReference type="NCBI Taxonomy" id="1619112"/>
    <lineage>
        <taxon>Bacteria</taxon>
        <taxon>Katanobacteria</taxon>
    </lineage>
</organism>
<feature type="domain" description="Glycosyl transferase family 1" evidence="1">
    <location>
        <begin position="201"/>
        <end position="352"/>
    </location>
</feature>
<protein>
    <recommendedName>
        <fullName evidence="1">Glycosyl transferase family 1 domain-containing protein</fullName>
    </recommendedName>
</protein>
<evidence type="ECO:0000313" key="2">
    <source>
        <dbReference type="EMBL" id="KKS17435.1"/>
    </source>
</evidence>
<dbReference type="EMBL" id="LCBS01000002">
    <property type="protein sequence ID" value="KKS17435.1"/>
    <property type="molecule type" value="Genomic_DNA"/>
</dbReference>
<gene>
    <name evidence="2" type="ORF">UU72_C0002G0018</name>
</gene>
<dbReference type="Proteomes" id="UP000034163">
    <property type="component" value="Unassembled WGS sequence"/>
</dbReference>